<dbReference type="EC" id="6.-.-.-" evidence="3"/>
<dbReference type="PANTHER" id="PTHR43842">
    <property type="entry name" value="PROPIONYL-COA CARBOXYLASE BETA CHAIN"/>
    <property type="match status" value="1"/>
</dbReference>
<dbReference type="SUPFAM" id="SSF52096">
    <property type="entry name" value="ClpP/crotonase"/>
    <property type="match status" value="2"/>
</dbReference>
<dbReference type="Pfam" id="PF01039">
    <property type="entry name" value="Carboxyl_trans"/>
    <property type="match status" value="1"/>
</dbReference>
<comment type="caution">
    <text evidence="3">The sequence shown here is derived from an EMBL/GenBank/DDBJ whole genome shotgun (WGS) entry which is preliminary data.</text>
</comment>
<dbReference type="PROSITE" id="PS50989">
    <property type="entry name" value="COA_CT_CTER"/>
    <property type="match status" value="1"/>
</dbReference>
<organism evidence="3 4">
    <name type="scientific">Virgibacillus tibetensis</name>
    <dbReference type="NCBI Taxonomy" id="3042313"/>
    <lineage>
        <taxon>Bacteria</taxon>
        <taxon>Bacillati</taxon>
        <taxon>Bacillota</taxon>
        <taxon>Bacilli</taxon>
        <taxon>Bacillales</taxon>
        <taxon>Bacillaceae</taxon>
        <taxon>Virgibacillus</taxon>
    </lineage>
</organism>
<dbReference type="EMBL" id="JARZFX010000001">
    <property type="protein sequence ID" value="MEC5422318.1"/>
    <property type="molecule type" value="Genomic_DNA"/>
</dbReference>
<evidence type="ECO:0000313" key="4">
    <source>
        <dbReference type="Proteomes" id="UP001335737"/>
    </source>
</evidence>
<feature type="domain" description="CoA carboxyltransferase C-terminal" evidence="2">
    <location>
        <begin position="259"/>
        <end position="494"/>
    </location>
</feature>
<reference evidence="3 4" key="1">
    <citation type="journal article" date="2024" name="Int. J. Syst. Evol. Microbiol.">
        <title>Virgibacillus tibetensis sp. nov., isolated from salt lake on the Tibetan Plateau of China.</title>
        <authorList>
            <person name="Phurbu D."/>
            <person name="Liu Z.-X."/>
            <person name="Wang R."/>
            <person name="Zheng Y.-Y."/>
            <person name="Liu H.-C."/>
            <person name="Zhou Y.-G."/>
            <person name="Yu Y.-J."/>
            <person name="Li A.-H."/>
        </authorList>
    </citation>
    <scope>NUCLEOTIDE SEQUENCE [LARGE SCALE GENOMIC DNA]</scope>
    <source>
        <strain evidence="3 4">C22-A2</strain>
    </source>
</reference>
<dbReference type="GO" id="GO:0016874">
    <property type="term" value="F:ligase activity"/>
    <property type="evidence" value="ECO:0007669"/>
    <property type="project" value="UniProtKB-KW"/>
</dbReference>
<dbReference type="InterPro" id="IPR011762">
    <property type="entry name" value="COA_CT_N"/>
</dbReference>
<evidence type="ECO:0000313" key="3">
    <source>
        <dbReference type="EMBL" id="MEC5422318.1"/>
    </source>
</evidence>
<sequence length="512" mass="56326">MDIFDKINELYDKRRQVELGGGDERIEKQHAKGKKTARERIDYLVDKGTFVELNPFIEDRSSDHDQTAKGEGVVTGYGKICGKPIYLFAQDFTVYGGALGEMHGKKIAAVMDLAAKNGVPFIGLNDSGGARIQEGVSSLDGYGQVFYRNSIYSGVIPQISVIMGPSAGGAVYSPAITDFVIMVEKTSQMFITGPKVIETVTGEKITSEDLGGADIHNAKSGNAHIKAENEEEALDAVRRLIAYLPANNQEKAAIIECDESEDFRPDMTDIVPFDSIRPYDVKKVINQVVDRESFFEIHENFAKNIVVGFARIQGETVGLVCNQPKYLAGGLDIDSSDKAARFIRFCDSFNIPLITFEDVTGFFPGVKQEHGGIIRHGAKILYAYSEATVPKITVITRKAYGGAYVALNSKSIGADLVYAWPNAEIAVMGPEGAANIIFAKEIADSKNPEETRQEKIDTYREKFANPYVAAGLGMVDDVIDPRETRIKLVQALEMLYNKQEERPKKKHGNIPL</sequence>
<protein>
    <submittedName>
        <fullName evidence="3">Acyl-CoA carboxylase subunit beta</fullName>
        <ecNumber evidence="3">6.-.-.-</ecNumber>
    </submittedName>
</protein>
<dbReference type="InterPro" id="IPR000438">
    <property type="entry name" value="Acetyl_CoA_COase_Trfase_b_su"/>
</dbReference>
<keyword evidence="4" id="KW-1185">Reference proteome</keyword>
<dbReference type="InterPro" id="IPR029045">
    <property type="entry name" value="ClpP/crotonase-like_dom_sf"/>
</dbReference>
<dbReference type="PANTHER" id="PTHR43842:SF2">
    <property type="entry name" value="PROPIONYL-COA CARBOXYLASE BETA CHAIN, MITOCHONDRIAL"/>
    <property type="match status" value="1"/>
</dbReference>
<feature type="domain" description="CoA carboxyltransferase N-terminal" evidence="1">
    <location>
        <begin position="3"/>
        <end position="256"/>
    </location>
</feature>
<dbReference type="PRINTS" id="PR01070">
    <property type="entry name" value="ACCCTRFRASEB"/>
</dbReference>
<accession>A0ABU6KAZ9</accession>
<keyword evidence="3" id="KW-0436">Ligase</keyword>
<dbReference type="RefSeq" id="WP_327605885.1">
    <property type="nucleotide sequence ID" value="NZ_JARZFX010000001.1"/>
</dbReference>
<evidence type="ECO:0000259" key="1">
    <source>
        <dbReference type="PROSITE" id="PS50980"/>
    </source>
</evidence>
<dbReference type="Proteomes" id="UP001335737">
    <property type="component" value="Unassembled WGS sequence"/>
</dbReference>
<dbReference type="InterPro" id="IPR034733">
    <property type="entry name" value="AcCoA_carboxyl_beta"/>
</dbReference>
<evidence type="ECO:0000259" key="2">
    <source>
        <dbReference type="PROSITE" id="PS50989"/>
    </source>
</evidence>
<dbReference type="InterPro" id="IPR011763">
    <property type="entry name" value="COA_CT_C"/>
</dbReference>
<dbReference type="InterPro" id="IPR051047">
    <property type="entry name" value="AccD/PCCB"/>
</dbReference>
<dbReference type="Gene3D" id="3.90.226.10">
    <property type="entry name" value="2-enoyl-CoA Hydratase, Chain A, domain 1"/>
    <property type="match status" value="2"/>
</dbReference>
<dbReference type="PROSITE" id="PS50980">
    <property type="entry name" value="COA_CT_NTER"/>
    <property type="match status" value="1"/>
</dbReference>
<gene>
    <name evidence="3" type="ORF">QGM71_02290</name>
</gene>
<name>A0ABU6KAZ9_9BACI</name>
<proteinExistence type="predicted"/>